<dbReference type="GO" id="GO:0008239">
    <property type="term" value="F:dipeptidyl-peptidase activity"/>
    <property type="evidence" value="ECO:0007669"/>
    <property type="project" value="TreeGrafter"/>
</dbReference>
<protein>
    <submittedName>
        <fullName evidence="4">Peptidase</fullName>
    </submittedName>
</protein>
<dbReference type="InterPro" id="IPR029058">
    <property type="entry name" value="AB_hydrolase_fold"/>
</dbReference>
<feature type="domain" description="Dipeptidylpeptidase IV N-terminal" evidence="3">
    <location>
        <begin position="107"/>
        <end position="377"/>
    </location>
</feature>
<comment type="caution">
    <text evidence="4">The sequence shown here is derived from an EMBL/GenBank/DDBJ whole genome shotgun (WGS) entry which is preliminary data.</text>
</comment>
<dbReference type="Proteomes" id="UP000616724">
    <property type="component" value="Unassembled WGS sequence"/>
</dbReference>
<dbReference type="Gene3D" id="2.140.10.30">
    <property type="entry name" value="Dipeptidylpeptidase IV, N-terminal domain"/>
    <property type="match status" value="1"/>
</dbReference>
<dbReference type="Pfam" id="PF00326">
    <property type="entry name" value="Peptidase_S9"/>
    <property type="match status" value="1"/>
</dbReference>
<dbReference type="GO" id="GO:0008236">
    <property type="term" value="F:serine-type peptidase activity"/>
    <property type="evidence" value="ECO:0007669"/>
    <property type="project" value="InterPro"/>
</dbReference>
<dbReference type="Gene3D" id="3.40.50.1820">
    <property type="entry name" value="alpha/beta hydrolase"/>
    <property type="match status" value="1"/>
</dbReference>
<dbReference type="GO" id="GO:0006508">
    <property type="term" value="P:proteolysis"/>
    <property type="evidence" value="ECO:0007669"/>
    <property type="project" value="InterPro"/>
</dbReference>
<dbReference type="EMBL" id="BOOH01000029">
    <property type="protein sequence ID" value="GIH77368.1"/>
    <property type="molecule type" value="Genomic_DNA"/>
</dbReference>
<name>A0A8J3RSA5_9ACTN</name>
<gene>
    <name evidence="4" type="ORF">Plo01_37970</name>
</gene>
<dbReference type="InterPro" id="IPR050278">
    <property type="entry name" value="Serine_Prot_S9B/DPPIV"/>
</dbReference>
<evidence type="ECO:0000313" key="5">
    <source>
        <dbReference type="Proteomes" id="UP000616724"/>
    </source>
</evidence>
<evidence type="ECO:0000259" key="3">
    <source>
        <dbReference type="Pfam" id="PF00930"/>
    </source>
</evidence>
<dbReference type="SUPFAM" id="SSF53474">
    <property type="entry name" value="alpha/beta-Hydrolases"/>
    <property type="match status" value="1"/>
</dbReference>
<organism evidence="4 5">
    <name type="scientific">Planobispora longispora</name>
    <dbReference type="NCBI Taxonomy" id="28887"/>
    <lineage>
        <taxon>Bacteria</taxon>
        <taxon>Bacillati</taxon>
        <taxon>Actinomycetota</taxon>
        <taxon>Actinomycetes</taxon>
        <taxon>Streptosporangiales</taxon>
        <taxon>Streptosporangiaceae</taxon>
        <taxon>Planobispora</taxon>
    </lineage>
</organism>
<dbReference type="PANTHER" id="PTHR11731">
    <property type="entry name" value="PROTEASE FAMILY S9B,C DIPEPTIDYL-PEPTIDASE IV-RELATED"/>
    <property type="match status" value="1"/>
</dbReference>
<dbReference type="InterPro" id="IPR002469">
    <property type="entry name" value="Peptidase_S9B_N"/>
</dbReference>
<feature type="domain" description="Peptidase S9 prolyl oligopeptidase catalytic" evidence="2">
    <location>
        <begin position="494"/>
        <end position="691"/>
    </location>
</feature>
<evidence type="ECO:0000313" key="4">
    <source>
        <dbReference type="EMBL" id="GIH77368.1"/>
    </source>
</evidence>
<dbReference type="AlphaFoldDB" id="A0A8J3RSA5"/>
<dbReference type="InterPro" id="IPR001375">
    <property type="entry name" value="Peptidase_S9_cat"/>
</dbReference>
<feature type="region of interest" description="Disordered" evidence="1">
    <location>
        <begin position="64"/>
        <end position="87"/>
    </location>
</feature>
<dbReference type="SUPFAM" id="SSF82171">
    <property type="entry name" value="DPP6 N-terminal domain-like"/>
    <property type="match status" value="1"/>
</dbReference>
<evidence type="ECO:0000259" key="2">
    <source>
        <dbReference type="Pfam" id="PF00326"/>
    </source>
</evidence>
<proteinExistence type="predicted"/>
<accession>A0A8J3RSA5</accession>
<sequence>MSESFPRLHARTRRFTLGVPRGFTIAPDGSRILFLRTKDGSDPVTCLWEFDVANGAERLVVDPRTLDADEENLPPEERARRERSREQAGGIVGYSTDTAVTTAAFALSGALYVADLRSGDARRLTTPGPVIDPRLSPAGDRVGYVTGGAFHVQELGGGPGDGADRALAVPEAPEVTYGLAEFVAAEEMDRMRGYWWSPSGDAVLVERADESPVRKWFIADPANPDRPAVEQRYPAAGTPNAEVELFVLGLDGSRVPVPFTDEYLVTARWDAHGPMIVTMSRDQRTMSLREVDPVTGATTLVRRDTDDAWVEIVTGVPGHLSDGTLVWVADADGGRRLIIGDAPVTPPTLQVREVLDVEGDAVLFRASGGDPAEIALWAYRDGGITLVSPAGSGVYSGRTAGGTLLITAQTLGSEGTAVQVSHHGAPRGHISSHAERHGLDLRVSLIRAGERDLSTAVILPAGHVPGSARLPVLMDPYGGPHAQRVLSASGAFLTSQWFADQGFAVVVADGRGTPGRGPAFERAIRHDLATPVLEDQVDALHAAAAQYPDDLDLSRVGIRGWSFGGYLAALAVLRRPDVFHAAVAGAPVTDWRLYDTCYTERYLGHPDEGHYDASSLFGDAGKLDRPLLLIHGLADDNVVAAHTLRLSSALLAEGRQHSVLPLSGVTHMTPQEVVAENLLLLQVDFLKKSLGITEDLG</sequence>
<evidence type="ECO:0000256" key="1">
    <source>
        <dbReference type="SAM" id="MobiDB-lite"/>
    </source>
</evidence>
<dbReference type="RefSeq" id="WP_203891941.1">
    <property type="nucleotide sequence ID" value="NZ_BOOH01000029.1"/>
</dbReference>
<keyword evidence="5" id="KW-1185">Reference proteome</keyword>
<reference evidence="4 5" key="1">
    <citation type="submission" date="2021-01" db="EMBL/GenBank/DDBJ databases">
        <title>Whole genome shotgun sequence of Planobispora longispora NBRC 13918.</title>
        <authorList>
            <person name="Komaki H."/>
            <person name="Tamura T."/>
        </authorList>
    </citation>
    <scope>NUCLEOTIDE SEQUENCE [LARGE SCALE GENOMIC DNA]</scope>
    <source>
        <strain evidence="4 5">NBRC 13918</strain>
    </source>
</reference>
<feature type="compositionally biased region" description="Basic and acidic residues" evidence="1">
    <location>
        <begin position="75"/>
        <end position="86"/>
    </location>
</feature>
<dbReference type="Pfam" id="PF00930">
    <property type="entry name" value="DPPIV_N"/>
    <property type="match status" value="1"/>
</dbReference>
<dbReference type="PANTHER" id="PTHR11731:SF193">
    <property type="entry name" value="DIPEPTIDYL PEPTIDASE 9"/>
    <property type="match status" value="1"/>
</dbReference>